<evidence type="ECO:0000256" key="4">
    <source>
        <dbReference type="ARBA" id="ARBA00022989"/>
    </source>
</evidence>
<dbReference type="EMBL" id="BAAAHH010000042">
    <property type="protein sequence ID" value="GAA0966244.1"/>
    <property type="molecule type" value="Genomic_DNA"/>
</dbReference>
<feature type="domain" description="ABC3 transporter permease C-terminal" evidence="7">
    <location>
        <begin position="61"/>
        <end position="180"/>
    </location>
</feature>
<evidence type="ECO:0000256" key="2">
    <source>
        <dbReference type="ARBA" id="ARBA00022475"/>
    </source>
</evidence>
<name>A0ABP4CDL8_9ACTN</name>
<evidence type="ECO:0000313" key="9">
    <source>
        <dbReference type="Proteomes" id="UP001500665"/>
    </source>
</evidence>
<feature type="transmembrane region" description="Helical" evidence="6">
    <location>
        <begin position="568"/>
        <end position="598"/>
    </location>
</feature>
<evidence type="ECO:0000313" key="8">
    <source>
        <dbReference type="EMBL" id="GAA0966244.1"/>
    </source>
</evidence>
<feature type="transmembrane region" description="Helical" evidence="6">
    <location>
        <begin position="224"/>
        <end position="252"/>
    </location>
</feature>
<dbReference type="InterPro" id="IPR038766">
    <property type="entry name" value="Membrane_comp_ABC_pdt"/>
</dbReference>
<sequence length="654" mass="67432">MNALRAALRLAWRDALSSRPRSALIIAMIALPVAAFTALPLVAGTTMIAGGGPEGMAVNSLFIALVVLETVLLAGPAFAVGLRRQNRLLALVSAAGGSPGQLRALVLCSGLLLGGIAGLVGTAFGLLFGWVGRLALADPPRGRDLPPWDVPWLWTAAIVLTAVLSGLAAAYAPARQAGRTDTAEIMAGRRSTPPPRRGLPVLGALLVVAGVALIPLGLDELREFSAAFGAALIIIGIVLLVPALIALTARFADRLPLPLRLAVRDADRHRTRTAPAIAAIMAVTAALTALAIGGASDFAQERAEYEPSLPTGQTIVRPLQSESRVQQVEAAVGRVVPGHRTARFDRLVFRADEDPEAGTMVSLRCGEHPCTTSGVWHHPASVGSGLLVGGPESLPLVLGRDDPDAAAALAGGKAVVFVPGALVDGRVALDIVDFAHETPAERTVRLPAVQAEPPPPSAHAPFALLPPQAAEHLGARALPFGLMIDGPLGPDRERLLAGELEKIGSDLGMRTERGFDESFTLPLLVMGVIAAVLVLAGALIATGLAAADSRPDLATLTAVGARPVTRRLLLMAQTGYIAVLGCALGLLAGIGPGIGAAYPLTASGWHQGRIPTDVTIDIPWLLLLTVLVAVPLVASAVTALSTRGKEVLPERTAT</sequence>
<dbReference type="InterPro" id="IPR003838">
    <property type="entry name" value="ABC3_permease_C"/>
</dbReference>
<feature type="transmembrane region" description="Helical" evidence="6">
    <location>
        <begin position="61"/>
        <end position="83"/>
    </location>
</feature>
<feature type="transmembrane region" description="Helical" evidence="6">
    <location>
        <begin position="23"/>
        <end position="49"/>
    </location>
</feature>
<evidence type="ECO:0000256" key="3">
    <source>
        <dbReference type="ARBA" id="ARBA00022692"/>
    </source>
</evidence>
<proteinExistence type="predicted"/>
<evidence type="ECO:0000256" key="1">
    <source>
        <dbReference type="ARBA" id="ARBA00004651"/>
    </source>
</evidence>
<keyword evidence="3 6" id="KW-0812">Transmembrane</keyword>
<feature type="transmembrane region" description="Helical" evidence="6">
    <location>
        <begin position="273"/>
        <end position="295"/>
    </location>
</feature>
<organism evidence="8 9">
    <name type="scientific">Actinocorallia libanotica</name>
    <dbReference type="NCBI Taxonomy" id="46162"/>
    <lineage>
        <taxon>Bacteria</taxon>
        <taxon>Bacillati</taxon>
        <taxon>Actinomycetota</taxon>
        <taxon>Actinomycetes</taxon>
        <taxon>Streptosporangiales</taxon>
        <taxon>Thermomonosporaceae</taxon>
        <taxon>Actinocorallia</taxon>
    </lineage>
</organism>
<feature type="transmembrane region" description="Helical" evidence="6">
    <location>
        <begin position="199"/>
        <end position="218"/>
    </location>
</feature>
<feature type="transmembrane region" description="Helical" evidence="6">
    <location>
        <begin position="104"/>
        <end position="131"/>
    </location>
</feature>
<keyword evidence="5 6" id="KW-0472">Membrane</keyword>
<evidence type="ECO:0000256" key="6">
    <source>
        <dbReference type="SAM" id="Phobius"/>
    </source>
</evidence>
<reference evidence="9" key="1">
    <citation type="journal article" date="2019" name="Int. J. Syst. Evol. Microbiol.">
        <title>The Global Catalogue of Microorganisms (GCM) 10K type strain sequencing project: providing services to taxonomists for standard genome sequencing and annotation.</title>
        <authorList>
            <consortium name="The Broad Institute Genomics Platform"/>
            <consortium name="The Broad Institute Genome Sequencing Center for Infectious Disease"/>
            <person name="Wu L."/>
            <person name="Ma J."/>
        </authorList>
    </citation>
    <scope>NUCLEOTIDE SEQUENCE [LARGE SCALE GENOMIC DNA]</scope>
    <source>
        <strain evidence="9">JCM 10696</strain>
    </source>
</reference>
<dbReference type="RefSeq" id="WP_344245962.1">
    <property type="nucleotide sequence ID" value="NZ_BAAAHH010000042.1"/>
</dbReference>
<keyword evidence="2" id="KW-1003">Cell membrane</keyword>
<dbReference type="Proteomes" id="UP001500665">
    <property type="component" value="Unassembled WGS sequence"/>
</dbReference>
<keyword evidence="9" id="KW-1185">Reference proteome</keyword>
<keyword evidence="4 6" id="KW-1133">Transmembrane helix</keyword>
<dbReference type="Pfam" id="PF02687">
    <property type="entry name" value="FtsX"/>
    <property type="match status" value="2"/>
</dbReference>
<evidence type="ECO:0000256" key="5">
    <source>
        <dbReference type="ARBA" id="ARBA00023136"/>
    </source>
</evidence>
<protein>
    <recommendedName>
        <fullName evidence="7">ABC3 transporter permease C-terminal domain-containing protein</fullName>
    </recommendedName>
</protein>
<feature type="transmembrane region" description="Helical" evidence="6">
    <location>
        <begin position="618"/>
        <end position="641"/>
    </location>
</feature>
<feature type="transmembrane region" description="Helical" evidence="6">
    <location>
        <begin position="519"/>
        <end position="547"/>
    </location>
</feature>
<accession>A0ABP4CDL8</accession>
<evidence type="ECO:0000259" key="7">
    <source>
        <dbReference type="Pfam" id="PF02687"/>
    </source>
</evidence>
<dbReference type="PANTHER" id="PTHR30287">
    <property type="entry name" value="MEMBRANE COMPONENT OF PREDICTED ABC SUPERFAMILY METABOLITE UPTAKE TRANSPORTER"/>
    <property type="match status" value="1"/>
</dbReference>
<feature type="transmembrane region" description="Helical" evidence="6">
    <location>
        <begin position="151"/>
        <end position="172"/>
    </location>
</feature>
<dbReference type="PANTHER" id="PTHR30287:SF2">
    <property type="entry name" value="BLL1001 PROTEIN"/>
    <property type="match status" value="1"/>
</dbReference>
<gene>
    <name evidence="8" type="ORF">GCM10009550_68140</name>
</gene>
<feature type="domain" description="ABC3 transporter permease C-terminal" evidence="7">
    <location>
        <begin position="525"/>
        <end position="644"/>
    </location>
</feature>
<comment type="caution">
    <text evidence="8">The sequence shown here is derived from an EMBL/GenBank/DDBJ whole genome shotgun (WGS) entry which is preliminary data.</text>
</comment>
<comment type="subcellular location">
    <subcellularLocation>
        <location evidence="1">Cell membrane</location>
        <topology evidence="1">Multi-pass membrane protein</topology>
    </subcellularLocation>
</comment>